<feature type="domain" description="Peptidase M16 middle/third" evidence="12">
    <location>
        <begin position="456"/>
        <end position="760"/>
    </location>
</feature>
<dbReference type="eggNOG" id="KOG0959">
    <property type="taxonomic scope" value="Eukaryota"/>
</dbReference>
<dbReference type="KEGG" id="gtr:GLOTRDRAFT_119876"/>
<comment type="similarity">
    <text evidence="2 8">Belongs to the peptidase M16 family.</text>
</comment>
<feature type="domain" description="Peptidase M16 C-terminal" evidence="11">
    <location>
        <begin position="270"/>
        <end position="444"/>
    </location>
</feature>
<dbReference type="PANTHER" id="PTHR43690">
    <property type="entry name" value="NARDILYSIN"/>
    <property type="match status" value="1"/>
</dbReference>
<evidence type="ECO:0000256" key="6">
    <source>
        <dbReference type="ARBA" id="ARBA00022833"/>
    </source>
</evidence>
<dbReference type="GO" id="GO:0005829">
    <property type="term" value="C:cytosol"/>
    <property type="evidence" value="ECO:0007669"/>
    <property type="project" value="TreeGrafter"/>
</dbReference>
<evidence type="ECO:0000259" key="11">
    <source>
        <dbReference type="Pfam" id="PF05193"/>
    </source>
</evidence>
<feature type="region of interest" description="Disordered" evidence="9">
    <location>
        <begin position="1127"/>
        <end position="1152"/>
    </location>
</feature>
<evidence type="ECO:0008006" key="16">
    <source>
        <dbReference type="Google" id="ProtNLM"/>
    </source>
</evidence>
<feature type="domain" description="Peptidase M16 N-terminal" evidence="10">
    <location>
        <begin position="50"/>
        <end position="184"/>
    </location>
</feature>
<keyword evidence="3" id="KW-0645">Protease</keyword>
<proteinExistence type="inferred from homology"/>
<dbReference type="PANTHER" id="PTHR43690:SF18">
    <property type="entry name" value="INSULIN-DEGRADING ENZYME-RELATED"/>
    <property type="match status" value="1"/>
</dbReference>
<dbReference type="GO" id="GO:0005739">
    <property type="term" value="C:mitochondrion"/>
    <property type="evidence" value="ECO:0007669"/>
    <property type="project" value="TreeGrafter"/>
</dbReference>
<dbReference type="FunFam" id="3.30.830.10:FF:000003">
    <property type="entry name" value="Insulin-degrading enzyme"/>
    <property type="match status" value="1"/>
</dbReference>
<feature type="region of interest" description="Disordered" evidence="9">
    <location>
        <begin position="208"/>
        <end position="264"/>
    </location>
</feature>
<dbReference type="FunFam" id="3.30.830.10:FF:000005">
    <property type="entry name" value="nardilysin isoform X1"/>
    <property type="match status" value="1"/>
</dbReference>
<evidence type="ECO:0000256" key="1">
    <source>
        <dbReference type="ARBA" id="ARBA00001947"/>
    </source>
</evidence>
<evidence type="ECO:0000259" key="10">
    <source>
        <dbReference type="Pfam" id="PF00675"/>
    </source>
</evidence>
<evidence type="ECO:0000256" key="3">
    <source>
        <dbReference type="ARBA" id="ARBA00022670"/>
    </source>
</evidence>
<evidence type="ECO:0000259" key="13">
    <source>
        <dbReference type="Pfam" id="PF22456"/>
    </source>
</evidence>
<evidence type="ECO:0000256" key="9">
    <source>
        <dbReference type="SAM" id="MobiDB-lite"/>
    </source>
</evidence>
<gene>
    <name evidence="14" type="ORF">GLOTRDRAFT_119876</name>
</gene>
<dbReference type="InterPro" id="IPR032632">
    <property type="entry name" value="Peptidase_M16_M"/>
</dbReference>
<name>S7RX58_GLOTA</name>
<dbReference type="Pfam" id="PF05193">
    <property type="entry name" value="Peptidase_M16_C"/>
    <property type="match status" value="1"/>
</dbReference>
<feature type="compositionally biased region" description="Basic and acidic residues" evidence="9">
    <location>
        <begin position="1140"/>
        <end position="1152"/>
    </location>
</feature>
<keyword evidence="6" id="KW-0862">Zinc</keyword>
<feature type="compositionally biased region" description="Pro residues" evidence="9">
    <location>
        <begin position="239"/>
        <end position="249"/>
    </location>
</feature>
<evidence type="ECO:0000256" key="8">
    <source>
        <dbReference type="RuleBase" id="RU004447"/>
    </source>
</evidence>
<dbReference type="EMBL" id="KB469298">
    <property type="protein sequence ID" value="EPQ57929.1"/>
    <property type="molecule type" value="Genomic_DNA"/>
</dbReference>
<dbReference type="GeneID" id="19300590"/>
<dbReference type="Gene3D" id="3.30.830.10">
    <property type="entry name" value="Metalloenzyme, LuxS/M16 peptidase-like"/>
    <property type="match status" value="4"/>
</dbReference>
<dbReference type="Pfam" id="PF16187">
    <property type="entry name" value="Peptidase_M16_M"/>
    <property type="match status" value="1"/>
</dbReference>
<keyword evidence="5" id="KW-0378">Hydrolase</keyword>
<dbReference type="InterPro" id="IPR001431">
    <property type="entry name" value="Pept_M16_Zn_BS"/>
</dbReference>
<organism evidence="14 15">
    <name type="scientific">Gloeophyllum trabeum (strain ATCC 11539 / FP-39264 / Madison 617)</name>
    <name type="common">Brown rot fungus</name>
    <dbReference type="NCBI Taxonomy" id="670483"/>
    <lineage>
        <taxon>Eukaryota</taxon>
        <taxon>Fungi</taxon>
        <taxon>Dikarya</taxon>
        <taxon>Basidiomycota</taxon>
        <taxon>Agaricomycotina</taxon>
        <taxon>Agaricomycetes</taxon>
        <taxon>Gloeophyllales</taxon>
        <taxon>Gloeophyllaceae</taxon>
        <taxon>Gloeophyllum</taxon>
    </lineage>
</organism>
<dbReference type="InterPro" id="IPR011249">
    <property type="entry name" value="Metalloenz_LuxS/M16"/>
</dbReference>
<dbReference type="GO" id="GO:0004222">
    <property type="term" value="F:metalloendopeptidase activity"/>
    <property type="evidence" value="ECO:0007669"/>
    <property type="project" value="InterPro"/>
</dbReference>
<protein>
    <recommendedName>
        <fullName evidence="16">Insulin-degrading enzyme</fullName>
    </recommendedName>
</protein>
<evidence type="ECO:0000259" key="12">
    <source>
        <dbReference type="Pfam" id="PF16187"/>
    </source>
</evidence>
<dbReference type="InterPro" id="IPR050626">
    <property type="entry name" value="Peptidase_M16"/>
</dbReference>
<evidence type="ECO:0000256" key="5">
    <source>
        <dbReference type="ARBA" id="ARBA00022801"/>
    </source>
</evidence>
<evidence type="ECO:0000313" key="14">
    <source>
        <dbReference type="EMBL" id="EPQ57929.1"/>
    </source>
</evidence>
<evidence type="ECO:0000313" key="15">
    <source>
        <dbReference type="Proteomes" id="UP000030669"/>
    </source>
</evidence>
<dbReference type="MEROPS" id="M16.008"/>
<dbReference type="Proteomes" id="UP000030669">
    <property type="component" value="Unassembled WGS sequence"/>
</dbReference>
<dbReference type="Pfam" id="PF00675">
    <property type="entry name" value="Peptidase_M16"/>
    <property type="match status" value="1"/>
</dbReference>
<keyword evidence="7" id="KW-0482">Metalloprotease</keyword>
<evidence type="ECO:0000256" key="7">
    <source>
        <dbReference type="ARBA" id="ARBA00023049"/>
    </source>
</evidence>
<accession>S7RX58</accession>
<evidence type="ECO:0000256" key="2">
    <source>
        <dbReference type="ARBA" id="ARBA00007261"/>
    </source>
</evidence>
<comment type="cofactor">
    <cofactor evidence="1">
        <name>Zn(2+)</name>
        <dbReference type="ChEBI" id="CHEBI:29105"/>
    </cofactor>
</comment>
<dbReference type="GO" id="GO:0051603">
    <property type="term" value="P:proteolysis involved in protein catabolic process"/>
    <property type="evidence" value="ECO:0007669"/>
    <property type="project" value="TreeGrafter"/>
</dbReference>
<dbReference type="OMA" id="WIFDEMK"/>
<dbReference type="PROSITE" id="PS00143">
    <property type="entry name" value="INSULINASE"/>
    <property type="match status" value="1"/>
</dbReference>
<dbReference type="InterPro" id="IPR007863">
    <property type="entry name" value="Peptidase_M16_C"/>
</dbReference>
<dbReference type="OrthoDB" id="952271at2759"/>
<keyword evidence="4" id="KW-0479">Metal-binding</keyword>
<dbReference type="InterPro" id="IPR011765">
    <property type="entry name" value="Pept_M16_N"/>
</dbReference>
<dbReference type="GO" id="GO:0046872">
    <property type="term" value="F:metal ion binding"/>
    <property type="evidence" value="ECO:0007669"/>
    <property type="project" value="UniProtKB-KW"/>
</dbReference>
<feature type="compositionally biased region" description="Low complexity" evidence="9">
    <location>
        <begin position="208"/>
        <end position="220"/>
    </location>
</feature>
<dbReference type="Pfam" id="PF22456">
    <property type="entry name" value="PqqF-like_C_4"/>
    <property type="match status" value="1"/>
</dbReference>
<reference evidence="14 15" key="1">
    <citation type="journal article" date="2012" name="Science">
        <title>The Paleozoic origin of enzymatic lignin decomposition reconstructed from 31 fungal genomes.</title>
        <authorList>
            <person name="Floudas D."/>
            <person name="Binder M."/>
            <person name="Riley R."/>
            <person name="Barry K."/>
            <person name="Blanchette R.A."/>
            <person name="Henrissat B."/>
            <person name="Martinez A.T."/>
            <person name="Otillar R."/>
            <person name="Spatafora J.W."/>
            <person name="Yadav J.S."/>
            <person name="Aerts A."/>
            <person name="Benoit I."/>
            <person name="Boyd A."/>
            <person name="Carlson A."/>
            <person name="Copeland A."/>
            <person name="Coutinho P.M."/>
            <person name="de Vries R.P."/>
            <person name="Ferreira P."/>
            <person name="Findley K."/>
            <person name="Foster B."/>
            <person name="Gaskell J."/>
            <person name="Glotzer D."/>
            <person name="Gorecki P."/>
            <person name="Heitman J."/>
            <person name="Hesse C."/>
            <person name="Hori C."/>
            <person name="Igarashi K."/>
            <person name="Jurgens J.A."/>
            <person name="Kallen N."/>
            <person name="Kersten P."/>
            <person name="Kohler A."/>
            <person name="Kuees U."/>
            <person name="Kumar T.K.A."/>
            <person name="Kuo A."/>
            <person name="LaButti K."/>
            <person name="Larrondo L.F."/>
            <person name="Lindquist E."/>
            <person name="Ling A."/>
            <person name="Lombard V."/>
            <person name="Lucas S."/>
            <person name="Lundell T."/>
            <person name="Martin R."/>
            <person name="McLaughlin D.J."/>
            <person name="Morgenstern I."/>
            <person name="Morin E."/>
            <person name="Murat C."/>
            <person name="Nagy L.G."/>
            <person name="Nolan M."/>
            <person name="Ohm R.A."/>
            <person name="Patyshakuliyeva A."/>
            <person name="Rokas A."/>
            <person name="Ruiz-Duenas F.J."/>
            <person name="Sabat G."/>
            <person name="Salamov A."/>
            <person name="Samejima M."/>
            <person name="Schmutz J."/>
            <person name="Slot J.C."/>
            <person name="St John F."/>
            <person name="Stenlid J."/>
            <person name="Sun H."/>
            <person name="Sun S."/>
            <person name="Syed K."/>
            <person name="Tsang A."/>
            <person name="Wiebenga A."/>
            <person name="Young D."/>
            <person name="Pisabarro A."/>
            <person name="Eastwood D.C."/>
            <person name="Martin F."/>
            <person name="Cullen D."/>
            <person name="Grigoriev I.V."/>
            <person name="Hibbett D.S."/>
        </authorList>
    </citation>
    <scope>NUCLEOTIDE SEQUENCE [LARGE SCALE GENOMIC DNA]</scope>
    <source>
        <strain evidence="14 15">ATCC 11539</strain>
    </source>
</reference>
<dbReference type="FunFam" id="3.30.830.10:FF:000012">
    <property type="entry name" value="Protease 3"/>
    <property type="match status" value="1"/>
</dbReference>
<dbReference type="GO" id="GO:0043171">
    <property type="term" value="P:peptide catabolic process"/>
    <property type="evidence" value="ECO:0007669"/>
    <property type="project" value="TreeGrafter"/>
</dbReference>
<dbReference type="SUPFAM" id="SSF63411">
    <property type="entry name" value="LuxS/MPP-like metallohydrolase"/>
    <property type="match status" value="5"/>
</dbReference>
<dbReference type="AlphaFoldDB" id="S7RX58"/>
<feature type="domain" description="Coenzyme PQQ synthesis protein F-like C-terminal lobe" evidence="13">
    <location>
        <begin position="867"/>
        <end position="967"/>
    </location>
</feature>
<sequence length="1152" mass="129970">MVDHANWRHVPASGTRPPYRVFTKPIDKSQQDDREYRIIELQNGLQATVIHDAKADKAAASLDVAVGHLYDPDDMPGLAHFCEHLLFMGTEQFPRENEYSEYLSKNAGSSNAYTATSNTNYYFNVSTPALAGALARFAAFFHCPLFAPSCTSRELNAVDSEHKKNHQSDMWRIFQLNKHLSKPGHVWRKFGSGNRESLSQVAKELKQKGLLNGTNGKNTNSIKVNGNGSASARSSLAPSPVPSRLPSPAPSEASANSELEADGGAIGRETRRRLVEWWSKEYCAGRMRLCVIGKESLDELCELVATLFSPIPNRGQESLPMINDHPFGSEEKGTLVAVQTIMDFHVLEISFPLAYQPPFWRYKPANFLAHFVGHEGPGSLHSYLKNKGWITSLSAGAQNLARGFGMFKVTVHMTQDGFQNYRSIMLATYKYLNMLRSSELPAWHSREISTIASIRFRFAEKRRPDDYAVWVAEHMAWPVPRELVISAPQLTWPWDEPGAQKDANGSWIGEKEVREILNGLKVDNGRAVLMARQAEHEKVAGNGVALDWQTEPWYGTGYRVVRLDEQFTREAQSPNQLQELFLPGPNEFIPTNLDVDKRDVAEPLEHPHLIRDTPLSTLWFKKDDRFWVPKARVAIDVRSPLANPTPRSVVMTKLFGRLVTDSLTEYTYDADLAGLSYDVITHGLGIWVIVSGYNDKVPVLTRRVFEAIKHLTIVPERLEVFKEQVKREWQNFFLGQSYGMSDYFGRYLLTERQWTLQEMLPEIASVTADEVQSHAKQLLSEVNMRMLVTGNVHKEDAVHIAELAESILKSSPLPASSVIERSLILPEASNHVWSIPVPNPNQTNSALTYYLHVGDLTDEQLRVISSLLAQILSEPAFNVLRTQEQLGYIVSCSQWHLAGDSQKGLRIVIQSERPPHYLESRVNAFLNNMRRAIEEMSEEEFAEQKQGLERKWTEKPKNLSEETNRFWMHIDSGYYDFLRRFRNAELLRSVTKQDVLDLFDSRIHPSAPKRAKLSVHLRSQKPPPKKVSLAAMAAFEDLVRSAGMPVEKDAWKEEFDGSEGEPLLADFTKHWQGILASESTTAGLSEEITKNLLASIPKVVEQHPAQVSEETSTDVLEGVTFIKDPKTFKSSLQPSPDPRPAGEWKDTTAAKL</sequence>
<keyword evidence="15" id="KW-1185">Reference proteome</keyword>
<dbReference type="STRING" id="670483.S7RX58"/>
<dbReference type="InterPro" id="IPR054734">
    <property type="entry name" value="PqqF-like_C_4"/>
</dbReference>
<dbReference type="RefSeq" id="XP_007863251.1">
    <property type="nucleotide sequence ID" value="XM_007865060.1"/>
</dbReference>
<feature type="compositionally biased region" description="Low complexity" evidence="9">
    <location>
        <begin position="229"/>
        <end position="238"/>
    </location>
</feature>
<evidence type="ECO:0000256" key="4">
    <source>
        <dbReference type="ARBA" id="ARBA00022723"/>
    </source>
</evidence>
<dbReference type="HOGENOM" id="CLU_004639_1_2_1"/>